<feature type="domain" description="Helix-turn-helix" evidence="1">
    <location>
        <begin position="32"/>
        <end position="73"/>
    </location>
</feature>
<name>I3UD21_ADVKW</name>
<organism evidence="2 3">
    <name type="scientific">Advenella kashmirensis (strain DSM 17095 / LMG 22695 / WT001)</name>
    <name type="common">Tetrathiobacter kashmirensis</name>
    <dbReference type="NCBI Taxonomy" id="1036672"/>
    <lineage>
        <taxon>Bacteria</taxon>
        <taxon>Pseudomonadati</taxon>
        <taxon>Pseudomonadota</taxon>
        <taxon>Betaproteobacteria</taxon>
        <taxon>Burkholderiales</taxon>
        <taxon>Alcaligenaceae</taxon>
    </lineage>
</organism>
<dbReference type="STRING" id="1036672.TKWG_14155"/>
<evidence type="ECO:0000313" key="3">
    <source>
        <dbReference type="Proteomes" id="UP000005267"/>
    </source>
</evidence>
<protein>
    <recommendedName>
        <fullName evidence="1">Helix-turn-helix domain-containing protein</fullName>
    </recommendedName>
</protein>
<dbReference type="KEGG" id="aka:TKWG_14155"/>
<gene>
    <name evidence="2" type="ordered locus">TKWG_14155</name>
</gene>
<dbReference type="InterPro" id="IPR041657">
    <property type="entry name" value="HTH_17"/>
</dbReference>
<dbReference type="EMBL" id="CP003555">
    <property type="protein sequence ID" value="AFK62909.1"/>
    <property type="molecule type" value="Genomic_DNA"/>
</dbReference>
<dbReference type="RefSeq" id="WP_014751000.1">
    <property type="nucleotide sequence ID" value="NC_017964.1"/>
</dbReference>
<sequence length="76" mass="8552">MVVTLEKTELQAMLDQAGKNGAMQMFNDITLYHLKDAANLLGISYNTLQQRIREGKIKPVDGRITGAEISRYLKVK</sequence>
<evidence type="ECO:0000259" key="1">
    <source>
        <dbReference type="Pfam" id="PF12728"/>
    </source>
</evidence>
<reference evidence="3" key="2">
    <citation type="journal article" date="2013" name="PLoS ONE">
        <title>Genome implosion elicits host-confinement in Alcaligenaceae: evidence from the comparative genomics of Tetrathiobacter kashmirensis, a pathogen in the making.</title>
        <authorList>
            <person name="Ghosh W."/>
            <person name="Alam M."/>
            <person name="Roy C."/>
            <person name="Pyne P."/>
            <person name="George A."/>
            <person name="Chakraborty R."/>
            <person name="Majumder S."/>
            <person name="Agarwal A."/>
            <person name="Chakraborty S."/>
            <person name="Majumdar S."/>
            <person name="Gupta S.K."/>
        </authorList>
    </citation>
    <scope>NUCLEOTIDE SEQUENCE [LARGE SCALE GENOMIC DNA]</scope>
    <source>
        <strain evidence="3">WT001</strain>
    </source>
</reference>
<dbReference type="AlphaFoldDB" id="I3UD21"/>
<reference evidence="2 3" key="1">
    <citation type="journal article" date="2011" name="J. Bacteriol.">
        <title>Whole-genome shotgun sequencing of the sulfur-oxidizing chemoautotroph Tetrathiobacter kashmirensis.</title>
        <authorList>
            <person name="Ghosh W."/>
            <person name="George A."/>
            <person name="Agarwal A."/>
            <person name="Raj P."/>
            <person name="Alam M."/>
            <person name="Pyne P."/>
            <person name="Das Gupta S.K."/>
        </authorList>
    </citation>
    <scope>NUCLEOTIDE SEQUENCE [LARGE SCALE GENOMIC DNA]</scope>
    <source>
        <strain evidence="2 3">WT001</strain>
    </source>
</reference>
<dbReference type="Proteomes" id="UP000005267">
    <property type="component" value="Chromosome"/>
</dbReference>
<proteinExistence type="predicted"/>
<dbReference type="OrthoDB" id="8665643at2"/>
<evidence type="ECO:0000313" key="2">
    <source>
        <dbReference type="EMBL" id="AFK62909.1"/>
    </source>
</evidence>
<dbReference type="HOGENOM" id="CLU_2646395_0_0_4"/>
<keyword evidence="3" id="KW-1185">Reference proteome</keyword>
<accession>I3UD21</accession>
<dbReference type="Pfam" id="PF12728">
    <property type="entry name" value="HTH_17"/>
    <property type="match status" value="1"/>
</dbReference>